<dbReference type="AlphaFoldDB" id="A0A2S6YYZ9"/>
<comment type="caution">
    <text evidence="1">The sequence shown here is derived from an EMBL/GenBank/DDBJ whole genome shotgun (WGS) entry which is preliminary data.</text>
</comment>
<reference evidence="1 2" key="1">
    <citation type="submission" date="2016-08" db="EMBL/GenBank/DDBJ databases">
        <title>Evolution of the type three secretion system and type three effector repertoires in Xanthomonas.</title>
        <authorList>
            <person name="Merda D."/>
            <person name="Briand M."/>
            <person name="Bosis E."/>
            <person name="Rousseau C."/>
            <person name="Portier P."/>
            <person name="Jacques M.-A."/>
            <person name="Fischer-Le Saux M."/>
        </authorList>
    </citation>
    <scope>NUCLEOTIDE SEQUENCE [LARGE SCALE GENOMIC DNA]</scope>
    <source>
        <strain evidence="1 2">CFBP 4691</strain>
    </source>
</reference>
<keyword evidence="2" id="KW-1185">Reference proteome</keyword>
<name>A0A2S6YYZ9_9XANT</name>
<evidence type="ECO:0008006" key="3">
    <source>
        <dbReference type="Google" id="ProtNLM"/>
    </source>
</evidence>
<organism evidence="1 2">
    <name type="scientific">Xanthomonas theicola</name>
    <dbReference type="NCBI Taxonomy" id="56464"/>
    <lineage>
        <taxon>Bacteria</taxon>
        <taxon>Pseudomonadati</taxon>
        <taxon>Pseudomonadota</taxon>
        <taxon>Gammaproteobacteria</taxon>
        <taxon>Lysobacterales</taxon>
        <taxon>Lysobacteraceae</taxon>
        <taxon>Xanthomonas</taxon>
    </lineage>
</organism>
<evidence type="ECO:0000313" key="2">
    <source>
        <dbReference type="Proteomes" id="UP000239898"/>
    </source>
</evidence>
<dbReference type="EMBL" id="MIGX01000396">
    <property type="protein sequence ID" value="PPT71499.1"/>
    <property type="molecule type" value="Genomic_DNA"/>
</dbReference>
<evidence type="ECO:0000313" key="1">
    <source>
        <dbReference type="EMBL" id="PPT71499.1"/>
    </source>
</evidence>
<feature type="non-terminal residue" evidence="1">
    <location>
        <position position="1"/>
    </location>
</feature>
<sequence>QFGYVKVRYRGLAKNTAQVLTLFALSNPWMKPKQLMPVVGRVCLSPGQYPENAPETAKTKGLSAVSVADLDCLIL</sequence>
<gene>
    <name evidence="1" type="ORF">XthCFBP4691_20855</name>
</gene>
<proteinExistence type="predicted"/>
<protein>
    <recommendedName>
        <fullName evidence="3">IS5/IS1182 family transposase</fullName>
    </recommendedName>
</protein>
<accession>A0A2S6YYZ9</accession>
<dbReference type="Proteomes" id="UP000239898">
    <property type="component" value="Unassembled WGS sequence"/>
</dbReference>